<comment type="caution">
    <text evidence="1">The sequence shown here is derived from an EMBL/GenBank/DDBJ whole genome shotgun (WGS) entry which is preliminary data.</text>
</comment>
<dbReference type="EMBL" id="BAUU01000036">
    <property type="protein sequence ID" value="GAE32418.1"/>
    <property type="molecule type" value="Genomic_DNA"/>
</dbReference>
<protein>
    <submittedName>
        <fullName evidence="1">Uncharacterized protein</fullName>
    </submittedName>
</protein>
<dbReference type="Proteomes" id="UP000018895">
    <property type="component" value="Unassembled WGS sequence"/>
</dbReference>
<gene>
    <name evidence="1" type="ORF">JCM9152_3952</name>
</gene>
<proteinExistence type="predicted"/>
<dbReference type="STRING" id="1236971.JCM9152_3952"/>
<keyword evidence="2" id="KW-1185">Reference proteome</keyword>
<dbReference type="AlphaFoldDB" id="W4QLC2"/>
<accession>W4QLC2</accession>
<name>W4QLC2_9BACI</name>
<evidence type="ECO:0000313" key="2">
    <source>
        <dbReference type="Proteomes" id="UP000018895"/>
    </source>
</evidence>
<reference evidence="1" key="1">
    <citation type="journal article" date="2014" name="Genome Announc.">
        <title>Draft Genome Sequences of Three Alkaliphilic Bacillus Strains, Bacillus wakoensis JCM 9140T, Bacillus akibai JCM 9157T, and Bacillus hemicellulosilyticus JCM 9152T.</title>
        <authorList>
            <person name="Yuki M."/>
            <person name="Oshima K."/>
            <person name="Suda W."/>
            <person name="Oshida Y."/>
            <person name="Kitamura K."/>
            <person name="Iida T."/>
            <person name="Hattori M."/>
            <person name="Ohkuma M."/>
        </authorList>
    </citation>
    <scope>NUCLEOTIDE SEQUENCE [LARGE SCALE GENOMIC DNA]</scope>
    <source>
        <strain evidence="1">JCM 9152</strain>
    </source>
</reference>
<evidence type="ECO:0000313" key="1">
    <source>
        <dbReference type="EMBL" id="GAE32418.1"/>
    </source>
</evidence>
<organism evidence="1 2">
    <name type="scientific">Halalkalibacter hemicellulosilyticusJCM 9152</name>
    <dbReference type="NCBI Taxonomy" id="1236971"/>
    <lineage>
        <taxon>Bacteria</taxon>
        <taxon>Bacillati</taxon>
        <taxon>Bacillota</taxon>
        <taxon>Bacilli</taxon>
        <taxon>Bacillales</taxon>
        <taxon>Bacillaceae</taxon>
        <taxon>Halalkalibacter</taxon>
    </lineage>
</organism>
<sequence length="114" mass="13395">MMSQLQPGDQLELIKPLMYREHNEGAISEFELPIGRKAEYFGTVRSRRLNVEDLHPEYINGELMHYDSIDLPGGHNVRVDDGHGFGCYYTFKDWNEVFEYFRVSRTKKDHQNAV</sequence>